<name>A0AAD6S0C7_9AGAR</name>
<sequence length="96" mass="10918">MVVPRTSNGHSWVLAAVEIWEPVWDNHGSDTTGFYTLWCEAEAAHYLVVGGIFSNNVNYAVPTAYQTKSIVAIHKSPLGQRRMVRLGYYGRQWDFE</sequence>
<comment type="caution">
    <text evidence="1">The sequence shown here is derived from an EMBL/GenBank/DDBJ whole genome shotgun (WGS) entry which is preliminary data.</text>
</comment>
<keyword evidence="2" id="KW-1185">Reference proteome</keyword>
<protein>
    <submittedName>
        <fullName evidence="1">Uncharacterized protein</fullName>
    </submittedName>
</protein>
<dbReference type="Proteomes" id="UP001218188">
    <property type="component" value="Unassembled WGS sequence"/>
</dbReference>
<gene>
    <name evidence="1" type="ORF">C8F04DRAFT_1276963</name>
</gene>
<dbReference type="EMBL" id="JARJCM010000316">
    <property type="protein sequence ID" value="KAJ7018916.1"/>
    <property type="molecule type" value="Genomic_DNA"/>
</dbReference>
<dbReference type="AlphaFoldDB" id="A0AAD6S0C7"/>
<accession>A0AAD6S0C7</accession>
<proteinExistence type="predicted"/>
<organism evidence="1 2">
    <name type="scientific">Mycena alexandri</name>
    <dbReference type="NCBI Taxonomy" id="1745969"/>
    <lineage>
        <taxon>Eukaryota</taxon>
        <taxon>Fungi</taxon>
        <taxon>Dikarya</taxon>
        <taxon>Basidiomycota</taxon>
        <taxon>Agaricomycotina</taxon>
        <taxon>Agaricomycetes</taxon>
        <taxon>Agaricomycetidae</taxon>
        <taxon>Agaricales</taxon>
        <taxon>Marasmiineae</taxon>
        <taxon>Mycenaceae</taxon>
        <taxon>Mycena</taxon>
    </lineage>
</organism>
<reference evidence="1" key="1">
    <citation type="submission" date="2023-03" db="EMBL/GenBank/DDBJ databases">
        <title>Massive genome expansion in bonnet fungi (Mycena s.s.) driven by repeated elements and novel gene families across ecological guilds.</title>
        <authorList>
            <consortium name="Lawrence Berkeley National Laboratory"/>
            <person name="Harder C.B."/>
            <person name="Miyauchi S."/>
            <person name="Viragh M."/>
            <person name="Kuo A."/>
            <person name="Thoen E."/>
            <person name="Andreopoulos B."/>
            <person name="Lu D."/>
            <person name="Skrede I."/>
            <person name="Drula E."/>
            <person name="Henrissat B."/>
            <person name="Morin E."/>
            <person name="Kohler A."/>
            <person name="Barry K."/>
            <person name="LaButti K."/>
            <person name="Morin E."/>
            <person name="Salamov A."/>
            <person name="Lipzen A."/>
            <person name="Mereny Z."/>
            <person name="Hegedus B."/>
            <person name="Baldrian P."/>
            <person name="Stursova M."/>
            <person name="Weitz H."/>
            <person name="Taylor A."/>
            <person name="Grigoriev I.V."/>
            <person name="Nagy L.G."/>
            <person name="Martin F."/>
            <person name="Kauserud H."/>
        </authorList>
    </citation>
    <scope>NUCLEOTIDE SEQUENCE</scope>
    <source>
        <strain evidence="1">CBHHK200</strain>
    </source>
</reference>
<evidence type="ECO:0000313" key="1">
    <source>
        <dbReference type="EMBL" id="KAJ7018916.1"/>
    </source>
</evidence>
<evidence type="ECO:0000313" key="2">
    <source>
        <dbReference type="Proteomes" id="UP001218188"/>
    </source>
</evidence>